<evidence type="ECO:0000256" key="1">
    <source>
        <dbReference type="SAM" id="SignalP"/>
    </source>
</evidence>
<evidence type="ECO:0008006" key="4">
    <source>
        <dbReference type="Google" id="ProtNLM"/>
    </source>
</evidence>
<dbReference type="AlphaFoldDB" id="A0AAV3RJJ3"/>
<keyword evidence="1" id="KW-0732">Signal</keyword>
<protein>
    <recommendedName>
        <fullName evidence="4">Root cap</fullName>
    </recommendedName>
</protein>
<reference evidence="2 3" key="1">
    <citation type="submission" date="2024-01" db="EMBL/GenBank/DDBJ databases">
        <title>The complete chloroplast genome sequence of Lithospermum erythrorhizon: insights into the phylogenetic relationship among Boraginaceae species and the maternal lineages of purple gromwells.</title>
        <authorList>
            <person name="Okada T."/>
            <person name="Watanabe K."/>
        </authorList>
    </citation>
    <scope>NUCLEOTIDE SEQUENCE [LARGE SCALE GENOMIC DNA]</scope>
</reference>
<feature type="chain" id="PRO_5044022377" description="Root cap" evidence="1">
    <location>
        <begin position="30"/>
        <end position="354"/>
    </location>
</feature>
<organism evidence="2 3">
    <name type="scientific">Lithospermum erythrorhizon</name>
    <name type="common">Purple gromwell</name>
    <name type="synonym">Lithospermum officinale var. erythrorhizon</name>
    <dbReference type="NCBI Taxonomy" id="34254"/>
    <lineage>
        <taxon>Eukaryota</taxon>
        <taxon>Viridiplantae</taxon>
        <taxon>Streptophyta</taxon>
        <taxon>Embryophyta</taxon>
        <taxon>Tracheophyta</taxon>
        <taxon>Spermatophyta</taxon>
        <taxon>Magnoliopsida</taxon>
        <taxon>eudicotyledons</taxon>
        <taxon>Gunneridae</taxon>
        <taxon>Pentapetalae</taxon>
        <taxon>asterids</taxon>
        <taxon>lamiids</taxon>
        <taxon>Boraginales</taxon>
        <taxon>Boraginaceae</taxon>
        <taxon>Boraginoideae</taxon>
        <taxon>Lithospermeae</taxon>
        <taxon>Lithospermum</taxon>
    </lineage>
</organism>
<dbReference type="InterPro" id="IPR009646">
    <property type="entry name" value="Root_cap"/>
</dbReference>
<comment type="caution">
    <text evidence="2">The sequence shown here is derived from an EMBL/GenBank/DDBJ whole genome shotgun (WGS) entry which is preliminary data.</text>
</comment>
<accession>A0AAV3RJJ3</accession>
<evidence type="ECO:0000313" key="3">
    <source>
        <dbReference type="Proteomes" id="UP001454036"/>
    </source>
</evidence>
<dbReference type="EMBL" id="BAABME010009896">
    <property type="protein sequence ID" value="GAA0176010.1"/>
    <property type="molecule type" value="Genomic_DNA"/>
</dbReference>
<gene>
    <name evidence="2" type="ORF">LIER_29082</name>
</gene>
<sequence length="354" mass="39300">MKTASIQSVLSIMLLCSAMMAMIGTQAAAKSKPVQVQPQRVTCNNRKSKCFMKYMKCPVECPQVRPKDPYAKSCFLDCYSPKCETVCRKRKPNCDGPGAACYDPRFIGGDGIVFYFHGQRNEHFSLISDSNLQINARFIGLRPAGRTRDYTWIQDLGIMFGSHTFTLEATRAEKWSDQVDHLQFSFDGDLITVPEIHSAEWSSAENDIKLERTSIRNSVLVTVSDLVEISANVVPVTEEESLIHNYQIPYNDSFAHLEVQFRFFSLSSKVDGVLGRTYQPDFQNPAKPGVAMAVVGGDDKYKTSSLTSTDCKSCVFNNLGGILDADEENLLMEKGKLVDCTSEVGSGNGLVCKK</sequence>
<dbReference type="Proteomes" id="UP001454036">
    <property type="component" value="Unassembled WGS sequence"/>
</dbReference>
<evidence type="ECO:0000313" key="2">
    <source>
        <dbReference type="EMBL" id="GAA0176010.1"/>
    </source>
</evidence>
<keyword evidence="3" id="KW-1185">Reference proteome</keyword>
<dbReference type="Pfam" id="PF06830">
    <property type="entry name" value="Root_cap"/>
    <property type="match status" value="1"/>
</dbReference>
<name>A0AAV3RJJ3_LITER</name>
<proteinExistence type="predicted"/>
<feature type="signal peptide" evidence="1">
    <location>
        <begin position="1"/>
        <end position="29"/>
    </location>
</feature>
<dbReference type="PANTHER" id="PTHR31656">
    <property type="entry name" value="ROOT CAP DOMAIN-CONTAINING PROTEIN"/>
    <property type="match status" value="1"/>
</dbReference>